<keyword evidence="5 8" id="KW-0472">Membrane</keyword>
<organism evidence="9 10">
    <name type="scientific">Rhynchosporium secalis</name>
    <name type="common">Barley scald fungus</name>
    <dbReference type="NCBI Taxonomy" id="38038"/>
    <lineage>
        <taxon>Eukaryota</taxon>
        <taxon>Fungi</taxon>
        <taxon>Dikarya</taxon>
        <taxon>Ascomycota</taxon>
        <taxon>Pezizomycotina</taxon>
        <taxon>Leotiomycetes</taxon>
        <taxon>Helotiales</taxon>
        <taxon>Ploettnerulaceae</taxon>
        <taxon>Rhynchosporium</taxon>
    </lineage>
</organism>
<dbReference type="GO" id="GO:0015250">
    <property type="term" value="F:water channel activity"/>
    <property type="evidence" value="ECO:0007669"/>
    <property type="project" value="TreeGrafter"/>
</dbReference>
<protein>
    <submittedName>
        <fullName evidence="9">Related to aquaporin</fullName>
    </submittedName>
</protein>
<evidence type="ECO:0000313" key="9">
    <source>
        <dbReference type="EMBL" id="CZT53045.1"/>
    </source>
</evidence>
<evidence type="ECO:0000256" key="3">
    <source>
        <dbReference type="ARBA" id="ARBA00022692"/>
    </source>
</evidence>
<dbReference type="InterPro" id="IPR000425">
    <property type="entry name" value="MIP"/>
</dbReference>
<keyword evidence="3 6" id="KW-0812">Transmembrane</keyword>
<dbReference type="PANTHER" id="PTHR19139">
    <property type="entry name" value="AQUAPORIN TRANSPORTER"/>
    <property type="match status" value="1"/>
</dbReference>
<dbReference type="InterPro" id="IPR023271">
    <property type="entry name" value="Aquaporin-like"/>
</dbReference>
<feature type="transmembrane region" description="Helical" evidence="8">
    <location>
        <begin position="160"/>
        <end position="185"/>
    </location>
</feature>
<dbReference type="InterPro" id="IPR034294">
    <property type="entry name" value="Aquaporin_transptr"/>
</dbReference>
<sequence>MDLRLMPPMQDNRLGSLFISREGANLARVDPLKRMFRKLFNLIHLSARGHVVAIVGEFLGTLIFVILASAGAESAGASSNENKGDSVSTAPSVTSPALLLYAAVATGFSLAITSWTFFRISGGLFNPVISFGMALIGVITWARCALLIARQPIATVAASYIVYGVFNGGLNTATTLGNAFVIFMLAAEQHAATYLAPLGIGLFWTGASLNPIRSLAPCMVSHSFTSYHWIYWVGPISGVILAVLIYKLVKALEYEWVNGEDHDIPLDLLPRLSPSRKPSSVVAHASTNSGYESVRALTPEPASLKPISRQHTVNASPRTGSYTAKPAQTIAQNTE</sequence>
<feature type="region of interest" description="Disordered" evidence="7">
    <location>
        <begin position="305"/>
        <end position="335"/>
    </location>
</feature>
<dbReference type="Gene3D" id="1.20.1080.10">
    <property type="entry name" value="Glycerol uptake facilitator protein"/>
    <property type="match status" value="2"/>
</dbReference>
<dbReference type="EMBL" id="FJVC01000669">
    <property type="protein sequence ID" value="CZT53045.1"/>
    <property type="molecule type" value="Genomic_DNA"/>
</dbReference>
<dbReference type="GO" id="GO:0005886">
    <property type="term" value="C:plasma membrane"/>
    <property type="evidence" value="ECO:0007669"/>
    <property type="project" value="TreeGrafter"/>
</dbReference>
<dbReference type="Proteomes" id="UP000177625">
    <property type="component" value="Unassembled WGS sequence"/>
</dbReference>
<gene>
    <name evidence="9" type="ORF">RSE6_14478</name>
</gene>
<comment type="similarity">
    <text evidence="2 6">Belongs to the MIP/aquaporin (TC 1.A.8) family.</text>
</comment>
<feature type="compositionally biased region" description="Polar residues" evidence="7">
    <location>
        <begin position="309"/>
        <end position="322"/>
    </location>
</feature>
<dbReference type="PRINTS" id="PR00783">
    <property type="entry name" value="MINTRINSICP"/>
</dbReference>
<feature type="transmembrane region" description="Helical" evidence="8">
    <location>
        <begin position="98"/>
        <end position="118"/>
    </location>
</feature>
<feature type="transmembrane region" description="Helical" evidence="8">
    <location>
        <begin position="51"/>
        <end position="72"/>
    </location>
</feature>
<evidence type="ECO:0000256" key="6">
    <source>
        <dbReference type="RuleBase" id="RU000477"/>
    </source>
</evidence>
<dbReference type="SUPFAM" id="SSF81338">
    <property type="entry name" value="Aquaporin-like"/>
    <property type="match status" value="1"/>
</dbReference>
<name>A0A1E1MW07_RHYSE</name>
<feature type="transmembrane region" description="Helical" evidence="8">
    <location>
        <begin position="125"/>
        <end position="148"/>
    </location>
</feature>
<keyword evidence="6" id="KW-0813">Transport</keyword>
<evidence type="ECO:0000256" key="7">
    <source>
        <dbReference type="SAM" id="MobiDB-lite"/>
    </source>
</evidence>
<dbReference type="Pfam" id="PF00230">
    <property type="entry name" value="MIP"/>
    <property type="match status" value="2"/>
</dbReference>
<proteinExistence type="inferred from homology"/>
<reference evidence="10" key="1">
    <citation type="submission" date="2016-03" db="EMBL/GenBank/DDBJ databases">
        <authorList>
            <person name="Guldener U."/>
        </authorList>
    </citation>
    <scope>NUCLEOTIDE SEQUENCE [LARGE SCALE GENOMIC DNA]</scope>
</reference>
<evidence type="ECO:0000256" key="8">
    <source>
        <dbReference type="SAM" id="Phobius"/>
    </source>
</evidence>
<evidence type="ECO:0000256" key="4">
    <source>
        <dbReference type="ARBA" id="ARBA00022989"/>
    </source>
</evidence>
<keyword evidence="4 8" id="KW-1133">Transmembrane helix</keyword>
<dbReference type="PANTHER" id="PTHR19139:SF199">
    <property type="entry name" value="MIP17260P"/>
    <property type="match status" value="1"/>
</dbReference>
<keyword evidence="10" id="KW-1185">Reference proteome</keyword>
<comment type="subcellular location">
    <subcellularLocation>
        <location evidence="1">Membrane</location>
        <topology evidence="1">Multi-pass membrane protein</topology>
    </subcellularLocation>
</comment>
<feature type="transmembrane region" description="Helical" evidence="8">
    <location>
        <begin position="192"/>
        <end position="209"/>
    </location>
</feature>
<evidence type="ECO:0000256" key="5">
    <source>
        <dbReference type="ARBA" id="ARBA00023136"/>
    </source>
</evidence>
<accession>A0A1E1MW07</accession>
<evidence type="ECO:0000313" key="10">
    <source>
        <dbReference type="Proteomes" id="UP000177625"/>
    </source>
</evidence>
<feature type="transmembrane region" description="Helical" evidence="8">
    <location>
        <begin position="229"/>
        <end position="249"/>
    </location>
</feature>
<dbReference type="AlphaFoldDB" id="A0A1E1MW07"/>
<evidence type="ECO:0000256" key="2">
    <source>
        <dbReference type="ARBA" id="ARBA00006175"/>
    </source>
</evidence>
<evidence type="ECO:0000256" key="1">
    <source>
        <dbReference type="ARBA" id="ARBA00004141"/>
    </source>
</evidence>